<dbReference type="Proteomes" id="UP000266177">
    <property type="component" value="Unassembled WGS sequence"/>
</dbReference>
<protein>
    <recommendedName>
        <fullName evidence="3">PqqD family protein</fullName>
    </recommendedName>
</protein>
<dbReference type="AlphaFoldDB" id="A0A3A3GNQ3"/>
<evidence type="ECO:0008006" key="3">
    <source>
        <dbReference type="Google" id="ProtNLM"/>
    </source>
</evidence>
<reference evidence="1 2" key="1">
    <citation type="submission" date="2018-09" db="EMBL/GenBank/DDBJ databases">
        <title>Paenibacillus SK2017-BO5.</title>
        <authorList>
            <person name="Piskunova J.V."/>
            <person name="Dubiley S.A."/>
            <person name="Severinov K.V."/>
        </authorList>
    </citation>
    <scope>NUCLEOTIDE SEQUENCE [LARGE SCALE GENOMIC DNA]</scope>
    <source>
        <strain evidence="1 2">BO5</strain>
    </source>
</reference>
<accession>A0A3A3GNQ3</accession>
<dbReference type="OrthoDB" id="9912072at2"/>
<dbReference type="EMBL" id="QYZD01000002">
    <property type="protein sequence ID" value="RJG25980.1"/>
    <property type="molecule type" value="Genomic_DNA"/>
</dbReference>
<name>A0A3A3GNQ3_PANTH</name>
<organism evidence="1 2">
    <name type="scientific">Paenibacillus thiaminolyticus</name>
    <name type="common">Bacillus thiaminolyticus</name>
    <dbReference type="NCBI Taxonomy" id="49283"/>
    <lineage>
        <taxon>Bacteria</taxon>
        <taxon>Bacillati</taxon>
        <taxon>Bacillota</taxon>
        <taxon>Bacilli</taxon>
        <taxon>Bacillales</taxon>
        <taxon>Paenibacillaceae</taxon>
        <taxon>Paenibacillus</taxon>
    </lineage>
</organism>
<proteinExistence type="predicted"/>
<dbReference type="RefSeq" id="WP_119790928.1">
    <property type="nucleotide sequence ID" value="NZ_QYZD01000002.1"/>
</dbReference>
<evidence type="ECO:0000313" key="1">
    <source>
        <dbReference type="EMBL" id="RJG25980.1"/>
    </source>
</evidence>
<gene>
    <name evidence="1" type="ORF">DQX05_03520</name>
</gene>
<comment type="caution">
    <text evidence="1">The sequence shown here is derived from an EMBL/GenBank/DDBJ whole genome shotgun (WGS) entry which is preliminary data.</text>
</comment>
<sequence>MYKFNPKMAVENFKNGKLFTDVVTRESFFLEDEIYHIIQPAAERYVTIHEIYHDSYPFEEFEAFLEELVLHGILISDPKYLSLMEDKV</sequence>
<evidence type="ECO:0000313" key="2">
    <source>
        <dbReference type="Proteomes" id="UP000266177"/>
    </source>
</evidence>